<dbReference type="Proteomes" id="UP000499080">
    <property type="component" value="Unassembled WGS sequence"/>
</dbReference>
<evidence type="ECO:0000313" key="2">
    <source>
        <dbReference type="Proteomes" id="UP000499080"/>
    </source>
</evidence>
<comment type="caution">
    <text evidence="1">The sequence shown here is derived from an EMBL/GenBank/DDBJ whole genome shotgun (WGS) entry which is preliminary data.</text>
</comment>
<organism evidence="1 2">
    <name type="scientific">Araneus ventricosus</name>
    <name type="common">Orbweaver spider</name>
    <name type="synonym">Epeira ventricosa</name>
    <dbReference type="NCBI Taxonomy" id="182803"/>
    <lineage>
        <taxon>Eukaryota</taxon>
        <taxon>Metazoa</taxon>
        <taxon>Ecdysozoa</taxon>
        <taxon>Arthropoda</taxon>
        <taxon>Chelicerata</taxon>
        <taxon>Arachnida</taxon>
        <taxon>Araneae</taxon>
        <taxon>Araneomorphae</taxon>
        <taxon>Entelegynae</taxon>
        <taxon>Araneoidea</taxon>
        <taxon>Araneidae</taxon>
        <taxon>Araneus</taxon>
    </lineage>
</organism>
<gene>
    <name evidence="1" type="ORF">AVEN_219624_1</name>
</gene>
<proteinExistence type="predicted"/>
<dbReference type="AlphaFoldDB" id="A0A4Y2LIN0"/>
<keyword evidence="2" id="KW-1185">Reference proteome</keyword>
<reference evidence="1 2" key="1">
    <citation type="journal article" date="2019" name="Sci. Rep.">
        <title>Orb-weaving spider Araneus ventricosus genome elucidates the spidroin gene catalogue.</title>
        <authorList>
            <person name="Kono N."/>
            <person name="Nakamura H."/>
            <person name="Ohtoshi R."/>
            <person name="Moran D.A.P."/>
            <person name="Shinohara A."/>
            <person name="Yoshida Y."/>
            <person name="Fujiwara M."/>
            <person name="Mori M."/>
            <person name="Tomita M."/>
            <person name="Arakawa K."/>
        </authorList>
    </citation>
    <scope>NUCLEOTIDE SEQUENCE [LARGE SCALE GENOMIC DNA]</scope>
</reference>
<accession>A0A4Y2LIN0</accession>
<protein>
    <submittedName>
        <fullName evidence="1">Uncharacterized protein</fullName>
    </submittedName>
</protein>
<dbReference type="EMBL" id="BGPR01005885">
    <property type="protein sequence ID" value="GBN14279.1"/>
    <property type="molecule type" value="Genomic_DNA"/>
</dbReference>
<evidence type="ECO:0000313" key="1">
    <source>
        <dbReference type="EMBL" id="GBN14279.1"/>
    </source>
</evidence>
<name>A0A4Y2LIN0_ARAVE</name>
<sequence>MNISNANSEKFREIFGLRIERDLINFVCGFSADIPRSWIRWGTITCQISPHHLEYHFSSCAKDVLRKTAGGGEHERLEFLASAVFCEFKNAFDCFHDRRDGRSTKLHLEESSDFPRNIRPPALALMKSLEVLGK</sequence>